<protein>
    <recommendedName>
        <fullName evidence="5">RING-type domain-containing protein</fullName>
    </recommendedName>
</protein>
<dbReference type="InterPro" id="IPR018957">
    <property type="entry name" value="Znf_C3HC4_RING-type"/>
</dbReference>
<keyword evidence="3" id="KW-0862">Zinc</keyword>
<dbReference type="AlphaFoldDB" id="C3YEJ7"/>
<dbReference type="InterPro" id="IPR047153">
    <property type="entry name" value="TRIM45/56/19-like"/>
</dbReference>
<evidence type="ECO:0000256" key="3">
    <source>
        <dbReference type="ARBA" id="ARBA00022833"/>
    </source>
</evidence>
<dbReference type="PANTHER" id="PTHR25462">
    <property type="entry name" value="BONUS, ISOFORM C-RELATED"/>
    <property type="match status" value="1"/>
</dbReference>
<sequence>MSSNALSEITQEFFVCQICSEDFKQPKMLPCLHTFCQPCLERLLARVGNLSCPTCRQGVNFLLKGLYGIQ</sequence>
<evidence type="ECO:0000256" key="1">
    <source>
        <dbReference type="ARBA" id="ARBA00022723"/>
    </source>
</evidence>
<reference evidence="7" key="1">
    <citation type="journal article" date="2008" name="Nature">
        <title>The amphioxus genome and the evolution of the chordate karyotype.</title>
        <authorList>
            <consortium name="US DOE Joint Genome Institute (JGI-PGF)"/>
            <person name="Putnam N.H."/>
            <person name="Butts T."/>
            <person name="Ferrier D.E.K."/>
            <person name="Furlong R.F."/>
            <person name="Hellsten U."/>
            <person name="Kawashima T."/>
            <person name="Robinson-Rechavi M."/>
            <person name="Shoguchi E."/>
            <person name="Terry A."/>
            <person name="Yu J.-K."/>
            <person name="Benito-Gutierrez E.L."/>
            <person name="Dubchak I."/>
            <person name="Garcia-Fernandez J."/>
            <person name="Gibson-Brown J.J."/>
            <person name="Grigoriev I.V."/>
            <person name="Horton A.C."/>
            <person name="de Jong P.J."/>
            <person name="Jurka J."/>
            <person name="Kapitonov V.V."/>
            <person name="Kohara Y."/>
            <person name="Kuroki Y."/>
            <person name="Lindquist E."/>
            <person name="Lucas S."/>
            <person name="Osoegawa K."/>
            <person name="Pennacchio L.A."/>
            <person name="Salamov A.A."/>
            <person name="Satou Y."/>
            <person name="Sauka-Spengler T."/>
            <person name="Schmutz J."/>
            <person name="Shin-I T."/>
            <person name="Toyoda A."/>
            <person name="Bronner-Fraser M."/>
            <person name="Fujiyama A."/>
            <person name="Holland L.Z."/>
            <person name="Holland P.W.H."/>
            <person name="Satoh N."/>
            <person name="Rokhsar D.S."/>
        </authorList>
    </citation>
    <scope>NUCLEOTIDE SEQUENCE [LARGE SCALE GENOMIC DNA]</scope>
    <source>
        <strain evidence="7">S238N-H82</strain>
        <tissue evidence="7">Testes</tissue>
    </source>
</reference>
<feature type="domain" description="RING-type" evidence="5">
    <location>
        <begin position="16"/>
        <end position="56"/>
    </location>
</feature>
<dbReference type="SMART" id="SM00184">
    <property type="entry name" value="RING"/>
    <property type="match status" value="1"/>
</dbReference>
<dbReference type="PROSITE" id="PS50089">
    <property type="entry name" value="ZF_RING_2"/>
    <property type="match status" value="1"/>
</dbReference>
<dbReference type="EMBL" id="GG666506">
    <property type="protein sequence ID" value="EEN61299.1"/>
    <property type="molecule type" value="Genomic_DNA"/>
</dbReference>
<gene>
    <name evidence="6" type="ORF">BRAFLDRAFT_217377</name>
    <name evidence="7" type="ORF">BRAFLDRAFT_230788</name>
</gene>
<dbReference type="FunFam" id="3.30.40.10:FF:000656">
    <property type="entry name" value="Uncharacterized protein"/>
    <property type="match status" value="1"/>
</dbReference>
<evidence type="ECO:0000259" key="5">
    <source>
        <dbReference type="PROSITE" id="PS50089"/>
    </source>
</evidence>
<evidence type="ECO:0000313" key="7">
    <source>
        <dbReference type="EMBL" id="EEN61299.1"/>
    </source>
</evidence>
<dbReference type="SUPFAM" id="SSF57850">
    <property type="entry name" value="RING/U-box"/>
    <property type="match status" value="1"/>
</dbReference>
<dbReference type="eggNOG" id="KOG2177">
    <property type="taxonomic scope" value="Eukaryota"/>
</dbReference>
<keyword evidence="1" id="KW-0479">Metal-binding</keyword>
<dbReference type="PANTHER" id="PTHR25462:SF229">
    <property type="entry name" value="TRANSCRIPTION INTERMEDIARY FACTOR 1-BETA"/>
    <property type="match status" value="1"/>
</dbReference>
<dbReference type="InterPro" id="IPR001841">
    <property type="entry name" value="Znf_RING"/>
</dbReference>
<dbReference type="InterPro" id="IPR017907">
    <property type="entry name" value="Znf_RING_CS"/>
</dbReference>
<evidence type="ECO:0000256" key="2">
    <source>
        <dbReference type="ARBA" id="ARBA00022771"/>
    </source>
</evidence>
<dbReference type="GO" id="GO:0008270">
    <property type="term" value="F:zinc ion binding"/>
    <property type="evidence" value="ECO:0007669"/>
    <property type="project" value="UniProtKB-KW"/>
</dbReference>
<dbReference type="InterPro" id="IPR013083">
    <property type="entry name" value="Znf_RING/FYVE/PHD"/>
</dbReference>
<organism>
    <name type="scientific">Branchiostoma floridae</name>
    <name type="common">Florida lancelet</name>
    <name type="synonym">Amphioxus</name>
    <dbReference type="NCBI Taxonomy" id="7739"/>
    <lineage>
        <taxon>Eukaryota</taxon>
        <taxon>Metazoa</taxon>
        <taxon>Chordata</taxon>
        <taxon>Cephalochordata</taxon>
        <taxon>Leptocardii</taxon>
        <taxon>Amphioxiformes</taxon>
        <taxon>Branchiostomatidae</taxon>
        <taxon>Branchiostoma</taxon>
    </lineage>
</organism>
<keyword evidence="2 4" id="KW-0863">Zinc-finger</keyword>
<name>C3YEJ7_BRAFL</name>
<dbReference type="InParanoid" id="C3YEJ7"/>
<dbReference type="Gene3D" id="3.30.40.10">
    <property type="entry name" value="Zinc/RING finger domain, C3HC4 (zinc finger)"/>
    <property type="match status" value="1"/>
</dbReference>
<accession>C3YEJ7</accession>
<dbReference type="EMBL" id="GG666571">
    <property type="protein sequence ID" value="EEN53737.1"/>
    <property type="molecule type" value="Genomic_DNA"/>
</dbReference>
<proteinExistence type="predicted"/>
<dbReference type="Pfam" id="PF00097">
    <property type="entry name" value="zf-C3HC4"/>
    <property type="match status" value="1"/>
</dbReference>
<evidence type="ECO:0000256" key="4">
    <source>
        <dbReference type="PROSITE-ProRule" id="PRU00175"/>
    </source>
</evidence>
<dbReference type="PROSITE" id="PS00518">
    <property type="entry name" value="ZF_RING_1"/>
    <property type="match status" value="1"/>
</dbReference>
<evidence type="ECO:0000313" key="6">
    <source>
        <dbReference type="EMBL" id="EEN53737.1"/>
    </source>
</evidence>